<evidence type="ECO:0000313" key="2">
    <source>
        <dbReference type="Proteomes" id="UP000078541"/>
    </source>
</evidence>
<dbReference type="Proteomes" id="UP000078541">
    <property type="component" value="Unassembled WGS sequence"/>
</dbReference>
<dbReference type="EMBL" id="KQ981953">
    <property type="protein sequence ID" value="KYN32377.1"/>
    <property type="molecule type" value="Genomic_DNA"/>
</dbReference>
<feature type="non-terminal residue" evidence="1">
    <location>
        <position position="1"/>
    </location>
</feature>
<keyword evidence="2" id="KW-1185">Reference proteome</keyword>
<proteinExistence type="predicted"/>
<dbReference type="AlphaFoldDB" id="A0A195EWU7"/>
<reference evidence="1 2" key="1">
    <citation type="submission" date="2016-03" db="EMBL/GenBank/DDBJ databases">
        <title>Trachymyrmex septentrionalis WGS genome.</title>
        <authorList>
            <person name="Nygaard S."/>
            <person name="Hu H."/>
            <person name="Boomsma J."/>
            <person name="Zhang G."/>
        </authorList>
    </citation>
    <scope>NUCLEOTIDE SEQUENCE [LARGE SCALE GENOMIC DNA]</scope>
    <source>
        <strain evidence="1">Tsep2-gDNA-1</strain>
        <tissue evidence="1">Whole body</tissue>
    </source>
</reference>
<protein>
    <submittedName>
        <fullName evidence="1">Uncharacterized protein</fullName>
    </submittedName>
</protein>
<organism evidence="1 2">
    <name type="scientific">Trachymyrmex septentrionalis</name>
    <dbReference type="NCBI Taxonomy" id="34720"/>
    <lineage>
        <taxon>Eukaryota</taxon>
        <taxon>Metazoa</taxon>
        <taxon>Ecdysozoa</taxon>
        <taxon>Arthropoda</taxon>
        <taxon>Hexapoda</taxon>
        <taxon>Insecta</taxon>
        <taxon>Pterygota</taxon>
        <taxon>Neoptera</taxon>
        <taxon>Endopterygota</taxon>
        <taxon>Hymenoptera</taxon>
        <taxon>Apocrita</taxon>
        <taxon>Aculeata</taxon>
        <taxon>Formicoidea</taxon>
        <taxon>Formicidae</taxon>
        <taxon>Myrmicinae</taxon>
        <taxon>Trachymyrmex</taxon>
    </lineage>
</organism>
<gene>
    <name evidence="1" type="ORF">ALC56_13234</name>
</gene>
<evidence type="ECO:0000313" key="1">
    <source>
        <dbReference type="EMBL" id="KYN32377.1"/>
    </source>
</evidence>
<name>A0A195EWU7_9HYME</name>
<accession>A0A195EWU7</accession>
<sequence length="111" mass="12439">FREFFQSFEVVKSGSRNAERSLEKLDPPSREARLLGLEVKVVLSAARRLRYLRTIPLYSPPRYSHRGSSIKLGCLVALQLRVTVVSTHVPLLTRSARLGSIQPVPPRICAA</sequence>